<organism evidence="2 3">
    <name type="scientific">Streptomyces montanus</name>
    <dbReference type="NCBI Taxonomy" id="2580423"/>
    <lineage>
        <taxon>Bacteria</taxon>
        <taxon>Bacillati</taxon>
        <taxon>Actinomycetota</taxon>
        <taxon>Actinomycetes</taxon>
        <taxon>Kitasatosporales</taxon>
        <taxon>Streptomycetaceae</taxon>
        <taxon>Streptomyces</taxon>
    </lineage>
</organism>
<gene>
    <name evidence="2" type="ORF">FE633_43785</name>
</gene>
<dbReference type="InterPro" id="IPR001279">
    <property type="entry name" value="Metallo-B-lactamas"/>
</dbReference>
<reference evidence="2 3" key="1">
    <citation type="submission" date="2019-05" db="EMBL/GenBank/DDBJ databases">
        <title>Streptomyces sp. NEAU-C151, a novel actinomycete isolated from soil.</title>
        <authorList>
            <person name="Han L."/>
            <person name="Jiang H."/>
        </authorList>
    </citation>
    <scope>NUCLEOTIDE SEQUENCE [LARGE SCALE GENOMIC DNA]</scope>
    <source>
        <strain evidence="2 3">NEAU-C151</strain>
    </source>
</reference>
<dbReference type="PANTHER" id="PTHR42951">
    <property type="entry name" value="METALLO-BETA-LACTAMASE DOMAIN-CONTAINING"/>
    <property type="match status" value="1"/>
</dbReference>
<comment type="caution">
    <text evidence="2">The sequence shown here is derived from an EMBL/GenBank/DDBJ whole genome shotgun (WGS) entry which is preliminary data.</text>
</comment>
<dbReference type="InterPro" id="IPR050855">
    <property type="entry name" value="NDM-1-like"/>
</dbReference>
<evidence type="ECO:0000313" key="2">
    <source>
        <dbReference type="EMBL" id="TLS40034.1"/>
    </source>
</evidence>
<dbReference type="Proteomes" id="UP000305906">
    <property type="component" value="Unassembled WGS sequence"/>
</dbReference>
<dbReference type="GO" id="GO:0016787">
    <property type="term" value="F:hydrolase activity"/>
    <property type="evidence" value="ECO:0007669"/>
    <property type="project" value="UniProtKB-KW"/>
</dbReference>
<dbReference type="CDD" id="cd16282">
    <property type="entry name" value="metallo-hydrolase-like_MBL-fold"/>
    <property type="match status" value="1"/>
</dbReference>
<dbReference type="InterPro" id="IPR036866">
    <property type="entry name" value="RibonucZ/Hydroxyglut_hydro"/>
</dbReference>
<dbReference type="AlphaFoldDB" id="A0A5R9FHH0"/>
<dbReference type="EMBL" id="VBZC01000093">
    <property type="protein sequence ID" value="TLS40034.1"/>
    <property type="molecule type" value="Genomic_DNA"/>
</dbReference>
<evidence type="ECO:0000313" key="3">
    <source>
        <dbReference type="Proteomes" id="UP000305906"/>
    </source>
</evidence>
<dbReference type="PANTHER" id="PTHR42951:SF4">
    <property type="entry name" value="ACYL-COENZYME A THIOESTERASE MBLAC2"/>
    <property type="match status" value="1"/>
</dbReference>
<name>A0A5R9FHH0_9ACTN</name>
<feature type="domain" description="Metallo-beta-lactamase" evidence="1">
    <location>
        <begin position="26"/>
        <end position="228"/>
    </location>
</feature>
<keyword evidence="2" id="KW-0378">Hydrolase</keyword>
<dbReference type="Pfam" id="PF00753">
    <property type="entry name" value="Lactamase_B"/>
    <property type="match status" value="1"/>
</dbReference>
<accession>A0A5R9FHH0</accession>
<dbReference type="RefSeq" id="WP_138050748.1">
    <property type="nucleotide sequence ID" value="NZ_VBZC01000093.1"/>
</dbReference>
<keyword evidence="3" id="KW-1185">Reference proteome</keyword>
<protein>
    <submittedName>
        <fullName evidence="2">MBL fold metallo-hydrolase</fullName>
    </submittedName>
</protein>
<proteinExistence type="predicted"/>
<sequence length="251" mass="25908">MSVAWEASGWTELAPGIGQRRLPVWDCTVGLVVGEGSALLIDAGSSVREGARLRGEARRLLGGGRVTHLALTHSHFDHVFGAAAFAGVEVFGAVGLDRVLVGDSDELRADAVRNGADPREAAEAADLLVRPRHLVSGERTLDLGGGRQVLLANIGPGHTAHDLAVLVPGTPGPGTPGADSPEVVFCGDLVEESGEPQAGPDAVPSHWPTALDRLLDLGGEDAVYVPGHGAAVNAAFVRAQRDALARRFGVS</sequence>
<dbReference type="SUPFAM" id="SSF56281">
    <property type="entry name" value="Metallo-hydrolase/oxidoreductase"/>
    <property type="match status" value="1"/>
</dbReference>
<dbReference type="SMART" id="SM00849">
    <property type="entry name" value="Lactamase_B"/>
    <property type="match status" value="1"/>
</dbReference>
<evidence type="ECO:0000259" key="1">
    <source>
        <dbReference type="SMART" id="SM00849"/>
    </source>
</evidence>
<dbReference type="Gene3D" id="3.60.15.10">
    <property type="entry name" value="Ribonuclease Z/Hydroxyacylglutathione hydrolase-like"/>
    <property type="match status" value="1"/>
</dbReference>
<dbReference type="FunFam" id="3.60.15.10:FF:000073">
    <property type="entry name" value="MBL fold metallo-hydrolase"/>
    <property type="match status" value="1"/>
</dbReference>